<evidence type="ECO:0000313" key="1">
    <source>
        <dbReference type="EMBL" id="CAG8459645.1"/>
    </source>
</evidence>
<proteinExistence type="predicted"/>
<dbReference type="AlphaFoldDB" id="A0A9N8VM28"/>
<protein>
    <submittedName>
        <fullName evidence="1">17815_t:CDS:1</fullName>
    </submittedName>
</protein>
<evidence type="ECO:0000313" key="2">
    <source>
        <dbReference type="Proteomes" id="UP000789396"/>
    </source>
</evidence>
<name>A0A9N8VM28_9GLOM</name>
<keyword evidence="2" id="KW-1185">Reference proteome</keyword>
<sequence length="59" mass="6329">MDAQMIAQMWEYAGELFTWGWQIGGNDGAIDEGGGNGGEGDLILAAPEFEDPVICPLDR</sequence>
<dbReference type="Proteomes" id="UP000789396">
    <property type="component" value="Unassembled WGS sequence"/>
</dbReference>
<comment type="caution">
    <text evidence="1">The sequence shown here is derived from an EMBL/GenBank/DDBJ whole genome shotgun (WGS) entry which is preliminary data.</text>
</comment>
<reference evidence="1" key="1">
    <citation type="submission" date="2021-06" db="EMBL/GenBank/DDBJ databases">
        <authorList>
            <person name="Kallberg Y."/>
            <person name="Tangrot J."/>
            <person name="Rosling A."/>
        </authorList>
    </citation>
    <scope>NUCLEOTIDE SEQUENCE</scope>
    <source>
        <strain evidence="1">IN212</strain>
    </source>
</reference>
<dbReference type="EMBL" id="CAJVPZ010000277">
    <property type="protein sequence ID" value="CAG8459645.1"/>
    <property type="molecule type" value="Genomic_DNA"/>
</dbReference>
<gene>
    <name evidence="1" type="ORF">RFULGI_LOCUS624</name>
</gene>
<organism evidence="1 2">
    <name type="scientific">Racocetra fulgida</name>
    <dbReference type="NCBI Taxonomy" id="60492"/>
    <lineage>
        <taxon>Eukaryota</taxon>
        <taxon>Fungi</taxon>
        <taxon>Fungi incertae sedis</taxon>
        <taxon>Mucoromycota</taxon>
        <taxon>Glomeromycotina</taxon>
        <taxon>Glomeromycetes</taxon>
        <taxon>Diversisporales</taxon>
        <taxon>Gigasporaceae</taxon>
        <taxon>Racocetra</taxon>
    </lineage>
</organism>
<accession>A0A9N8VM28</accession>